<dbReference type="EMBL" id="MLJW01005108">
    <property type="protein sequence ID" value="OIQ68784.1"/>
    <property type="molecule type" value="Genomic_DNA"/>
</dbReference>
<dbReference type="AlphaFoldDB" id="A0A1J5PDE4"/>
<gene>
    <name evidence="2" type="ORF">GALL_496190</name>
</gene>
<evidence type="ECO:0000256" key="1">
    <source>
        <dbReference type="SAM" id="MobiDB-lite"/>
    </source>
</evidence>
<evidence type="ECO:0000313" key="2">
    <source>
        <dbReference type="EMBL" id="OIQ68784.1"/>
    </source>
</evidence>
<feature type="region of interest" description="Disordered" evidence="1">
    <location>
        <begin position="1"/>
        <end position="28"/>
    </location>
</feature>
<protein>
    <submittedName>
        <fullName evidence="2">Uncharacterized protein</fullName>
    </submittedName>
</protein>
<organism evidence="2">
    <name type="scientific">mine drainage metagenome</name>
    <dbReference type="NCBI Taxonomy" id="410659"/>
    <lineage>
        <taxon>unclassified sequences</taxon>
        <taxon>metagenomes</taxon>
        <taxon>ecological metagenomes</taxon>
    </lineage>
</organism>
<accession>A0A1J5PDE4</accession>
<reference evidence="2" key="1">
    <citation type="submission" date="2016-10" db="EMBL/GenBank/DDBJ databases">
        <title>Sequence of Gallionella enrichment culture.</title>
        <authorList>
            <person name="Poehlein A."/>
            <person name="Muehling M."/>
            <person name="Daniel R."/>
        </authorList>
    </citation>
    <scope>NUCLEOTIDE SEQUENCE</scope>
</reference>
<proteinExistence type="predicted"/>
<sequence length="52" mass="5638">MKVKNVKISIADPTTDPGRSQGAELDSGHSTVEWHCDRPASIHKPIGPLNVF</sequence>
<comment type="caution">
    <text evidence="2">The sequence shown here is derived from an EMBL/GenBank/DDBJ whole genome shotgun (WGS) entry which is preliminary data.</text>
</comment>
<name>A0A1J5PDE4_9ZZZZ</name>